<dbReference type="EMBL" id="JBHTCS010000001">
    <property type="protein sequence ID" value="MFC7446366.1"/>
    <property type="molecule type" value="Genomic_DNA"/>
</dbReference>
<dbReference type="InterPro" id="IPR028971">
    <property type="entry name" value="NAD-GDH_cat"/>
</dbReference>
<evidence type="ECO:0000259" key="3">
    <source>
        <dbReference type="Pfam" id="PF21074"/>
    </source>
</evidence>
<name>A0ABW2RRU3_9NOCA</name>
<feature type="domain" description="NAD-glutamate dehydrogenase catalytic" evidence="2">
    <location>
        <begin position="205"/>
        <end position="691"/>
    </location>
</feature>
<dbReference type="InterPro" id="IPR007780">
    <property type="entry name" value="NAD_Glu_DH_bac"/>
</dbReference>
<protein>
    <submittedName>
        <fullName evidence="4">NAD-glutamate dehydrogenase domain-containing protein</fullName>
    </submittedName>
</protein>
<evidence type="ECO:0000256" key="1">
    <source>
        <dbReference type="SAM" id="MobiDB-lite"/>
    </source>
</evidence>
<feature type="domain" description="NAD-specific glutamate dehydrogenase C-terminal" evidence="3">
    <location>
        <begin position="915"/>
        <end position="1050"/>
    </location>
</feature>
<dbReference type="InterPro" id="IPR049056">
    <property type="entry name" value="NAD_Glu_DH_HM3"/>
</dbReference>
<dbReference type="Pfam" id="PF21074">
    <property type="entry name" value="GDH_C"/>
    <property type="match status" value="2"/>
</dbReference>
<dbReference type="InterPro" id="IPR048381">
    <property type="entry name" value="GDH_C"/>
</dbReference>
<dbReference type="Pfam" id="PF21078">
    <property type="entry name" value="GDH_HM3"/>
    <property type="match status" value="1"/>
</dbReference>
<organism evidence="4 5">
    <name type="scientific">Rhodococcus daqingensis</name>
    <dbReference type="NCBI Taxonomy" id="2479363"/>
    <lineage>
        <taxon>Bacteria</taxon>
        <taxon>Bacillati</taxon>
        <taxon>Actinomycetota</taxon>
        <taxon>Actinomycetes</taxon>
        <taxon>Mycobacteriales</taxon>
        <taxon>Nocardiaceae</taxon>
        <taxon>Rhodococcus</taxon>
    </lineage>
</organism>
<proteinExistence type="predicted"/>
<gene>
    <name evidence="4" type="ORF">ACFQS9_00525</name>
</gene>
<dbReference type="InterPro" id="IPR046346">
    <property type="entry name" value="Aminoacid_DH-like_N_sf"/>
</dbReference>
<sequence>MRHIATTGPAGPMLDIRSGSPAPSATNGHPALRFHPADPRGDHPLAATLTWPQGSPLLADLVETFAHMGLCVAAHELAHGVGPGVDDSASTHRFTFCPTEFPWDGASADLVSEAFTAAASGALEVDDFLRLVAAAGLPWSEVVLVRAASRYVRQVGLELSESTITDILATQPAFVRALVALFRARFAPGLDDRDERVAAAEAALARSVEATSTLDEDRLLRSMWSFVSATLRTNWFQHGHRPGGPVAFKIDPSRVSPQAAVVPHREIFVHAPNVEGSHLRGGPISRGGLRWSDRRDDFRTEVLGLMKTQIVKNSLIVPMGAKGAFVVRGASDPTQEQVRRAYSDFIGALLDVTDNIVDGATVHPPDTVIYDGSDPYLVVAADKGTARFSDLANGIAAARGFWLGDAFASGGSAGYDHKEMGITARGAWGSVRRHLAEIGLDIDTDPFTVVGIGDMSGDVFGNGMLLSPQIRLIGAFDHRHVFLDPDPDPVTSHHERERLSGLARSSWDDYDRSAISPGGGVWPRTAKSVPLSPQARRRLGVEAAELPPHEVIKALLRAEVDLLWNGGIGTYVKASTDTHAEAADPANDAVRVDADTLHCRSVGEGGNLGFTQRARVEFALAGGKINADFIDNAAGVATSDREVNLKIALDAAVRSGDLATDDRDRLLADMEEDIAAAVLADCDRQTLAISLAEVHAPFLLSRHERLIENLEEATGMSRAAEVLPSAGELAARQRAGAGLVRPEIAVLLAMSKNLVRSELLASSAIDDPVFADVLLEYFPARLHDRVGSELRGHRVAREIVAVVLANEIIDRVGPGFIHRLEERLGVSTPEIVVAYSVVRAVFDIDRLWAQALSLPGTSQRTRLALLFGIHDLIERATSWLLRHRNPAADPRAEIACLTPMVAGLTDGLPRLTGRLDHDLDTLRVLSQALALGETAQGAGLPITQIGQAYREIGREFGLDWVAEATQAGAGAGYWETMAAAVIEDELHEGWHALAAVVLRDADPDTEAEAAIARWRSGNPTSSARLADLIGDLRRTGAVDSSRGCVVNAELALAVRG</sequence>
<keyword evidence="5" id="KW-1185">Reference proteome</keyword>
<evidence type="ECO:0000313" key="5">
    <source>
        <dbReference type="Proteomes" id="UP001596484"/>
    </source>
</evidence>
<dbReference type="SUPFAM" id="SSF51735">
    <property type="entry name" value="NAD(P)-binding Rossmann-fold domains"/>
    <property type="match status" value="1"/>
</dbReference>
<dbReference type="RefSeq" id="WP_378400455.1">
    <property type="nucleotide sequence ID" value="NZ_JBHTCS010000001.1"/>
</dbReference>
<dbReference type="SUPFAM" id="SSF53223">
    <property type="entry name" value="Aminoacid dehydrogenase-like, N-terminal domain"/>
    <property type="match status" value="1"/>
</dbReference>
<reference evidence="5" key="1">
    <citation type="journal article" date="2019" name="Int. J. Syst. Evol. Microbiol.">
        <title>The Global Catalogue of Microorganisms (GCM) 10K type strain sequencing project: providing services to taxonomists for standard genome sequencing and annotation.</title>
        <authorList>
            <consortium name="The Broad Institute Genomics Platform"/>
            <consortium name="The Broad Institute Genome Sequencing Center for Infectious Disease"/>
            <person name="Wu L."/>
            <person name="Ma J."/>
        </authorList>
    </citation>
    <scope>NUCLEOTIDE SEQUENCE [LARGE SCALE GENOMIC DNA]</scope>
    <source>
        <strain evidence="5">ICMP 19430</strain>
    </source>
</reference>
<accession>A0ABW2RRU3</accession>
<dbReference type="Proteomes" id="UP001596484">
    <property type="component" value="Unassembled WGS sequence"/>
</dbReference>
<dbReference type="Pfam" id="PF05088">
    <property type="entry name" value="Bac_GDH_CD"/>
    <property type="match status" value="1"/>
</dbReference>
<evidence type="ECO:0000313" key="4">
    <source>
        <dbReference type="EMBL" id="MFC7446366.1"/>
    </source>
</evidence>
<evidence type="ECO:0000259" key="2">
    <source>
        <dbReference type="Pfam" id="PF05088"/>
    </source>
</evidence>
<feature type="domain" description="NAD-specific glutamate dehydrogenase C-terminal" evidence="3">
    <location>
        <begin position="736"/>
        <end position="911"/>
    </location>
</feature>
<dbReference type="PANTHER" id="PTHR43403">
    <property type="entry name" value="NAD-SPECIFIC GLUTAMATE DEHYDROGENASE"/>
    <property type="match status" value="1"/>
</dbReference>
<feature type="region of interest" description="Disordered" evidence="1">
    <location>
        <begin position="1"/>
        <end position="39"/>
    </location>
</feature>
<dbReference type="InterPro" id="IPR036291">
    <property type="entry name" value="NAD(P)-bd_dom_sf"/>
</dbReference>
<dbReference type="Gene3D" id="3.40.50.720">
    <property type="entry name" value="NAD(P)-binding Rossmann-like Domain"/>
    <property type="match status" value="1"/>
</dbReference>
<comment type="caution">
    <text evidence="4">The sequence shown here is derived from an EMBL/GenBank/DDBJ whole genome shotgun (WGS) entry which is preliminary data.</text>
</comment>
<dbReference type="PANTHER" id="PTHR43403:SF1">
    <property type="entry name" value="NAD-SPECIFIC GLUTAMATE DEHYDROGENASE"/>
    <property type="match status" value="1"/>
</dbReference>